<keyword evidence="1" id="KW-0902">Two-component regulatory system</keyword>
<keyword evidence="4" id="KW-1185">Reference proteome</keyword>
<dbReference type="GO" id="GO:0005524">
    <property type="term" value="F:ATP binding"/>
    <property type="evidence" value="ECO:0007669"/>
    <property type="project" value="InterPro"/>
</dbReference>
<dbReference type="InterPro" id="IPR009057">
    <property type="entry name" value="Homeodomain-like_sf"/>
</dbReference>
<dbReference type="InterPro" id="IPR051353">
    <property type="entry name" value="Tobamovirus_resist_UPF0261"/>
</dbReference>
<dbReference type="RefSeq" id="WP_167224982.1">
    <property type="nucleotide sequence ID" value="NZ_JAAQPH010000008.1"/>
</dbReference>
<dbReference type="InterPro" id="IPR027417">
    <property type="entry name" value="P-loop_NTPase"/>
</dbReference>
<gene>
    <name evidence="3" type="ORF">HBA54_12575</name>
</gene>
<dbReference type="EMBL" id="JAAQPH010000008">
    <property type="protein sequence ID" value="NIA69427.1"/>
    <property type="molecule type" value="Genomic_DNA"/>
</dbReference>
<organism evidence="3 4">
    <name type="scientific">Pelagibius litoralis</name>
    <dbReference type="NCBI Taxonomy" id="374515"/>
    <lineage>
        <taxon>Bacteria</taxon>
        <taxon>Pseudomonadati</taxon>
        <taxon>Pseudomonadota</taxon>
        <taxon>Alphaproteobacteria</taxon>
        <taxon>Rhodospirillales</taxon>
        <taxon>Rhodovibrionaceae</taxon>
        <taxon>Pelagibius</taxon>
    </lineage>
</organism>
<dbReference type="InterPro" id="IPR013785">
    <property type="entry name" value="Aldolase_TIM"/>
</dbReference>
<dbReference type="PANTHER" id="PTHR31862:SF1">
    <property type="entry name" value="UPF0261 DOMAIN PROTEIN (AFU_ORTHOLOGUE AFUA_1G10120)"/>
    <property type="match status" value="1"/>
</dbReference>
<evidence type="ECO:0000313" key="4">
    <source>
        <dbReference type="Proteomes" id="UP000761264"/>
    </source>
</evidence>
<dbReference type="SUPFAM" id="SSF46689">
    <property type="entry name" value="Homeodomain-like"/>
    <property type="match status" value="1"/>
</dbReference>
<dbReference type="GO" id="GO:0003824">
    <property type="term" value="F:catalytic activity"/>
    <property type="evidence" value="ECO:0007669"/>
    <property type="project" value="InterPro"/>
</dbReference>
<dbReference type="InterPro" id="IPR015813">
    <property type="entry name" value="Pyrv/PenolPyrv_kinase-like_dom"/>
</dbReference>
<dbReference type="Pfam" id="PF02954">
    <property type="entry name" value="HTH_8"/>
    <property type="match status" value="1"/>
</dbReference>
<dbReference type="InterPro" id="IPR002197">
    <property type="entry name" value="HTH_Fis"/>
</dbReference>
<protein>
    <recommendedName>
        <fullName evidence="2">Sigma-54 factor interaction domain-containing protein</fullName>
    </recommendedName>
</protein>
<accession>A0A967EXV4</accession>
<dbReference type="InterPro" id="IPR002078">
    <property type="entry name" value="Sigma_54_int"/>
</dbReference>
<dbReference type="GO" id="GO:0006355">
    <property type="term" value="P:regulation of DNA-templated transcription"/>
    <property type="evidence" value="ECO:0007669"/>
    <property type="project" value="InterPro"/>
</dbReference>
<dbReference type="PRINTS" id="PR01590">
    <property type="entry name" value="HTHFIS"/>
</dbReference>
<comment type="caution">
    <text evidence="3">The sequence shown here is derived from an EMBL/GenBank/DDBJ whole genome shotgun (WGS) entry which is preliminary data.</text>
</comment>
<reference evidence="3" key="1">
    <citation type="submission" date="2020-03" db="EMBL/GenBank/DDBJ databases">
        <title>Genome of Pelagibius litoralis DSM 21314T.</title>
        <authorList>
            <person name="Wang G."/>
        </authorList>
    </citation>
    <scope>NUCLEOTIDE SEQUENCE</scope>
    <source>
        <strain evidence="3">DSM 21314</strain>
    </source>
</reference>
<dbReference type="PROSITE" id="PS50045">
    <property type="entry name" value="SIGMA54_INTERACT_4"/>
    <property type="match status" value="1"/>
</dbReference>
<evidence type="ECO:0000259" key="2">
    <source>
        <dbReference type="PROSITE" id="PS50045"/>
    </source>
</evidence>
<dbReference type="Pfam" id="PF09370">
    <property type="entry name" value="PEP_hydrolase"/>
    <property type="match status" value="1"/>
</dbReference>
<proteinExistence type="predicted"/>
<evidence type="ECO:0000256" key="1">
    <source>
        <dbReference type="ARBA" id="ARBA00023012"/>
    </source>
</evidence>
<dbReference type="Gene3D" id="1.10.10.60">
    <property type="entry name" value="Homeodomain-like"/>
    <property type="match status" value="1"/>
</dbReference>
<dbReference type="SUPFAM" id="SSF52540">
    <property type="entry name" value="P-loop containing nucleoside triphosphate hydrolases"/>
    <property type="match status" value="1"/>
</dbReference>
<dbReference type="PANTHER" id="PTHR31862">
    <property type="entry name" value="UPF0261 DOMAIN PROTEIN (AFU_ORTHOLOGUE AFUA_1G10120)"/>
    <property type="match status" value="1"/>
</dbReference>
<evidence type="ECO:0000313" key="3">
    <source>
        <dbReference type="EMBL" id="NIA69427.1"/>
    </source>
</evidence>
<dbReference type="AlphaFoldDB" id="A0A967EXV4"/>
<dbReference type="Gene3D" id="3.20.20.70">
    <property type="entry name" value="Aldolase class I"/>
    <property type="match status" value="1"/>
</dbReference>
<dbReference type="InterPro" id="IPR009215">
    <property type="entry name" value="TIM-br_IGPS-like"/>
</dbReference>
<feature type="domain" description="Sigma-54 factor interaction" evidence="2">
    <location>
        <begin position="292"/>
        <end position="522"/>
    </location>
</feature>
<dbReference type="GO" id="GO:0000160">
    <property type="term" value="P:phosphorelay signal transduction system"/>
    <property type="evidence" value="ECO:0007669"/>
    <property type="project" value="UniProtKB-KW"/>
</dbReference>
<dbReference type="Gene3D" id="3.40.50.300">
    <property type="entry name" value="P-loop containing nucleotide triphosphate hydrolases"/>
    <property type="match status" value="1"/>
</dbReference>
<dbReference type="GO" id="GO:0043565">
    <property type="term" value="F:sequence-specific DNA binding"/>
    <property type="evidence" value="ECO:0007669"/>
    <property type="project" value="InterPro"/>
</dbReference>
<sequence length="591" mass="64251">MDSGLETSRQSPRFASRFLIGAAIGSGTTALAAERGGADFLLAINAGRLRNMGAPSIACMLPIFDAGPLSRRFAREELLAQCKIPVLLGVNVWGATFEPAAVAQSVLEAGFAGAVNFPSCMHYSRPMQQILARAGRGIEREVEQLRAVQDAGLTSIFYCATRTQARFAADAGIDMVCLNLGWNVGGVLGHRSRSTLEEVATAAREIGRLIKRIHPKTRFFLEGGPIATAEDLGRVLSLAPIDGYVGGSTFERMPLEDSVADQIDRFRHASQRRAALDRASARLVVWSRRFGFVGRSNAHLAFLRRLRSMAGAAEPVLLLAEKGLVQTPTLNALCGLKNRERWKDVLHVDLAGEDFPARARNLLFGHRESTAKQPPALADSSVALLVIHAPERLPAATQKRLARALREGVFRAPGRRRSLPILPRVVLVSEAPVTAGRETESLLGAGLEAELVAAFSGWTLRLPPLRERIDDLMAVIEAQAFRSLGVEVARSFFTSAALQHLHAHLWPENDAEVRALLGALVPRAGDVPVQLGELSALLHQEGGEVSTSRTEKDRIVDALWRHGFNRSRTAEVLGVSRKTLYNKIRKYGLDG</sequence>
<dbReference type="Proteomes" id="UP000761264">
    <property type="component" value="Unassembled WGS sequence"/>
</dbReference>
<dbReference type="SUPFAM" id="SSF51621">
    <property type="entry name" value="Phosphoenolpyruvate/pyruvate domain"/>
    <property type="match status" value="1"/>
</dbReference>
<name>A0A967EXV4_9PROT</name>